<evidence type="ECO:0008006" key="3">
    <source>
        <dbReference type="Google" id="ProtNLM"/>
    </source>
</evidence>
<comment type="caution">
    <text evidence="1">The sequence shown here is derived from an EMBL/GenBank/DDBJ whole genome shotgun (WGS) entry which is preliminary data.</text>
</comment>
<protein>
    <recommendedName>
        <fullName evidence="3">Dienelactone hydrolase domain-containing protein</fullName>
    </recommendedName>
</protein>
<dbReference type="InterPro" id="IPR029058">
    <property type="entry name" value="AB_hydrolase_fold"/>
</dbReference>
<evidence type="ECO:0000313" key="1">
    <source>
        <dbReference type="EMBL" id="PJF48233.1"/>
    </source>
</evidence>
<evidence type="ECO:0000313" key="2">
    <source>
        <dbReference type="Proteomes" id="UP000230790"/>
    </source>
</evidence>
<dbReference type="SUPFAM" id="SSF53474">
    <property type="entry name" value="alpha/beta-Hydrolases"/>
    <property type="match status" value="1"/>
</dbReference>
<gene>
    <name evidence="1" type="ORF">CUN48_04575</name>
</gene>
<organism evidence="1 2">
    <name type="scientific">Candidatus Thermofonsia Clade 3 bacterium</name>
    <dbReference type="NCBI Taxonomy" id="2364212"/>
    <lineage>
        <taxon>Bacteria</taxon>
        <taxon>Bacillati</taxon>
        <taxon>Chloroflexota</taxon>
        <taxon>Candidatus Thermofontia</taxon>
        <taxon>Candidatus Thermofonsia Clade 3</taxon>
    </lineage>
</organism>
<dbReference type="EMBL" id="PGTN01000020">
    <property type="protein sequence ID" value="PJF48233.1"/>
    <property type="molecule type" value="Genomic_DNA"/>
</dbReference>
<dbReference type="Gene3D" id="3.40.50.1820">
    <property type="entry name" value="alpha/beta hydrolase"/>
    <property type="match status" value="1"/>
</dbReference>
<dbReference type="Proteomes" id="UP000230790">
    <property type="component" value="Unassembled WGS sequence"/>
</dbReference>
<proteinExistence type="predicted"/>
<accession>A0A2M8QEJ5</accession>
<name>A0A2M8QEJ5_9CHLR</name>
<reference evidence="1 2" key="1">
    <citation type="submission" date="2017-11" db="EMBL/GenBank/DDBJ databases">
        <title>Evolution of Phototrophy in the Chloroflexi Phylum Driven by Horizontal Gene Transfer.</title>
        <authorList>
            <person name="Ward L.M."/>
            <person name="Hemp J."/>
            <person name="Shih P.M."/>
            <person name="Mcglynn S.E."/>
            <person name="Fischer W."/>
        </authorList>
    </citation>
    <scope>NUCLEOTIDE SEQUENCE [LARGE SCALE GENOMIC DNA]</scope>
    <source>
        <strain evidence="1">JP3_7</strain>
    </source>
</reference>
<sequence>MWRHPCWRVGRSFALVALSLVALVWPASLARGQPTPPPARAYSFGERTIEQTWRPRRDSARSMPYRVEGIIAIPEGDGPFPLILIFHSAHGGCPPDAPITELELERWPCKPSEERRNDAGFAYLARALAARGYVAVAPNLNAVYAAAYGSVGPELRRYPPVLEAHLSHLVAANRRRTEPFGVSLVGKLDLSRIGILAHGHGALLAMQSARARQGRPRAGSADANGPLAAVLLVAPLYSSEGDADVPLGVILPACDGMAPDLHGQGYYEDARLARNRKHFAASVYLLGATHNAFNEVAPQNEPLTPSPVAGCPAGNARLSPQRQRDFLARYAPDFFDASMQAPRSASNGAPASRAGLNPLDPAPISLYDLPVRTALALGAVQRAIVVQPRTRDDLGFNDFGGYALRGNASHLDFCEYRQPCMRWAIQPGNPSQVRFSWTNPAGAKWILPLGEAPANLSAFSTLHLRVALDPTDYLNAHREPVTLTLTLTDAAGRSASTQLDGATPSALAHSAGEVNRHAWGWIGHAYLASVRVRLTQFTGVDLTRVQTLEISVAGERSGSVLLADIEFLRVTPAQRSARLDTHHAPTPQPRR</sequence>
<dbReference type="AlphaFoldDB" id="A0A2M8QEJ5"/>